<name>K2RGP8_MACPH</name>
<accession>K2RGP8</accession>
<dbReference type="EMBL" id="AHHD01000719">
    <property type="protein sequence ID" value="EKG09279.1"/>
    <property type="molecule type" value="Genomic_DNA"/>
</dbReference>
<organism evidence="1 2">
    <name type="scientific">Macrophomina phaseolina (strain MS6)</name>
    <name type="common">Charcoal rot fungus</name>
    <dbReference type="NCBI Taxonomy" id="1126212"/>
    <lineage>
        <taxon>Eukaryota</taxon>
        <taxon>Fungi</taxon>
        <taxon>Dikarya</taxon>
        <taxon>Ascomycota</taxon>
        <taxon>Pezizomycotina</taxon>
        <taxon>Dothideomycetes</taxon>
        <taxon>Dothideomycetes incertae sedis</taxon>
        <taxon>Botryosphaeriales</taxon>
        <taxon>Botryosphaeriaceae</taxon>
        <taxon>Macrophomina</taxon>
    </lineage>
</organism>
<protein>
    <submittedName>
        <fullName evidence="1">Uncharacterized protein</fullName>
    </submittedName>
</protein>
<dbReference type="AlphaFoldDB" id="K2RGP8"/>
<dbReference type="HOGENOM" id="CLU_2339159_0_0_1"/>
<gene>
    <name evidence="1" type="ORF">MPH_13701</name>
</gene>
<proteinExistence type="predicted"/>
<evidence type="ECO:0000313" key="2">
    <source>
        <dbReference type="Proteomes" id="UP000007129"/>
    </source>
</evidence>
<evidence type="ECO:0000313" key="1">
    <source>
        <dbReference type="EMBL" id="EKG09279.1"/>
    </source>
</evidence>
<comment type="caution">
    <text evidence="1">The sequence shown here is derived from an EMBL/GenBank/DDBJ whole genome shotgun (WGS) entry which is preliminary data.</text>
</comment>
<sequence length="98" mass="11513">INDGVEFLALRRFYTPPETLENAWVTLDGDVKVGGHEDWKYVPEFHDEHREEYLQGLACVAVELMSKIKVKTREDFTRILERNEVTYPDCVKLLLFIL</sequence>
<dbReference type="VEuPathDB" id="FungiDB:MPH_13701"/>
<dbReference type="InParanoid" id="K2RGP8"/>
<dbReference type="Proteomes" id="UP000007129">
    <property type="component" value="Unassembled WGS sequence"/>
</dbReference>
<feature type="non-terminal residue" evidence="1">
    <location>
        <position position="1"/>
    </location>
</feature>
<reference evidence="1 2" key="1">
    <citation type="journal article" date="2012" name="BMC Genomics">
        <title>Tools to kill: Genome of one of the most destructive plant pathogenic fungi Macrophomina phaseolina.</title>
        <authorList>
            <person name="Islam M.S."/>
            <person name="Haque M.S."/>
            <person name="Islam M.M."/>
            <person name="Emdad E.M."/>
            <person name="Halim A."/>
            <person name="Hossen Q.M.M."/>
            <person name="Hossain M.Z."/>
            <person name="Ahmed B."/>
            <person name="Rahim S."/>
            <person name="Rahman M.S."/>
            <person name="Alam M.M."/>
            <person name="Hou S."/>
            <person name="Wan X."/>
            <person name="Saito J.A."/>
            <person name="Alam M."/>
        </authorList>
    </citation>
    <scope>NUCLEOTIDE SEQUENCE [LARGE SCALE GENOMIC DNA]</scope>
    <source>
        <strain evidence="1 2">MS6</strain>
    </source>
</reference>